<organism evidence="1 2">
    <name type="scientific">Candidatus Coatesbacteria bacterium RBG_13_66_14</name>
    <dbReference type="NCBI Taxonomy" id="1817816"/>
    <lineage>
        <taxon>Bacteria</taxon>
        <taxon>Candidatus Coatesiibacteriota</taxon>
    </lineage>
</organism>
<dbReference type="Proteomes" id="UP000177187">
    <property type="component" value="Unassembled WGS sequence"/>
</dbReference>
<evidence type="ECO:0000313" key="1">
    <source>
        <dbReference type="EMBL" id="OGD78848.1"/>
    </source>
</evidence>
<accession>A0A1F5FGP7</accession>
<sequence>MADFEVGILKGDWPILTGLGAYYLTGYLDAVRETYRGAVELYAVSSGGETRALFPLLREGDVGVLPPLGQYWGIWEMPITDPAPGRAESVWEKTVRAVDAYLRGLGLAEAAFIHPPHATDARPFLRLGWEVIPRYTYLVHPSGEDAWDSSTRRQLKKSRESGVEVRVAESWETLYRLHREGMARQRLPHAPEPLVKGLASRGTIFQTETSAVLLGKDAASGYYALAASDPAGHGDGSPTALVARVLEELGKDGKNLDFVGANTEKLCRFKRGFGGRLVPYFQTRAVFTKTRRFLKGLRRVLRGD</sequence>
<protein>
    <recommendedName>
        <fullName evidence="3">BioF2-like acetyltransferase domain-containing protein</fullName>
    </recommendedName>
</protein>
<comment type="caution">
    <text evidence="1">The sequence shown here is derived from an EMBL/GenBank/DDBJ whole genome shotgun (WGS) entry which is preliminary data.</text>
</comment>
<dbReference type="STRING" id="1817816.A2Y64_01200"/>
<dbReference type="EMBL" id="MFAF01000023">
    <property type="protein sequence ID" value="OGD78848.1"/>
    <property type="molecule type" value="Genomic_DNA"/>
</dbReference>
<dbReference type="SUPFAM" id="SSF55729">
    <property type="entry name" value="Acyl-CoA N-acyltransferases (Nat)"/>
    <property type="match status" value="1"/>
</dbReference>
<dbReference type="Gene3D" id="3.40.630.30">
    <property type="match status" value="1"/>
</dbReference>
<evidence type="ECO:0000313" key="2">
    <source>
        <dbReference type="Proteomes" id="UP000177187"/>
    </source>
</evidence>
<name>A0A1F5FGP7_9BACT</name>
<proteinExistence type="predicted"/>
<evidence type="ECO:0008006" key="3">
    <source>
        <dbReference type="Google" id="ProtNLM"/>
    </source>
</evidence>
<dbReference type="InterPro" id="IPR016181">
    <property type="entry name" value="Acyl_CoA_acyltransferase"/>
</dbReference>
<dbReference type="AlphaFoldDB" id="A0A1F5FGP7"/>
<gene>
    <name evidence="1" type="ORF">A2Y64_01200</name>
</gene>
<reference evidence="1 2" key="1">
    <citation type="journal article" date="2016" name="Nat. Commun.">
        <title>Thousands of microbial genomes shed light on interconnected biogeochemical processes in an aquifer system.</title>
        <authorList>
            <person name="Anantharaman K."/>
            <person name="Brown C.T."/>
            <person name="Hug L.A."/>
            <person name="Sharon I."/>
            <person name="Castelle C.J."/>
            <person name="Probst A.J."/>
            <person name="Thomas B.C."/>
            <person name="Singh A."/>
            <person name="Wilkins M.J."/>
            <person name="Karaoz U."/>
            <person name="Brodie E.L."/>
            <person name="Williams K.H."/>
            <person name="Hubbard S.S."/>
            <person name="Banfield J.F."/>
        </authorList>
    </citation>
    <scope>NUCLEOTIDE SEQUENCE [LARGE SCALE GENOMIC DNA]</scope>
</reference>